<dbReference type="InterPro" id="IPR058627">
    <property type="entry name" value="MdtA-like_C"/>
</dbReference>
<evidence type="ECO:0000256" key="5">
    <source>
        <dbReference type="SAM" id="Phobius"/>
    </source>
</evidence>
<evidence type="ECO:0000256" key="1">
    <source>
        <dbReference type="ARBA" id="ARBA00004196"/>
    </source>
</evidence>
<sequence length="456" mass="48659">MTAVTAIADAPAFMLCRTLHRRNRRCLPFRSHPPEPPVMERMNASAELLKELRIDRKSPPPASSGGSGGRRWLWIAVVVIIVLLAGGAFALFGRAPTVEVDTAPAVAIQQGSASSSVLDASGYVVARRMATVSAKITGKVREVMIEEGMRVEQGQIMATLDPIDADAQRSLYASQLQAARSQVVGLEAQQKQAAAEASRLQALVGQQLVSRSQYDQAVAQRDSLRAQLETARRNVKVANDQLSIADLGVDNNIVRAPFSGVVTAKAAQPGEIVSPLSAGGGFTRTGIGTIVDMESLEIEVEVGEAFIGRVQPKMPVEATLNAYPDWKIPAEVIAIIPTADRGKATVKVRVALKVKDPRIVPEMGVRVSFLEQAQPQAATKPQGVRVPGGAVVQREGVSVTFVLGDENRVQQRTVEAGQAMGKDRQILKGVSAGESVVVNPPDTLRDGAKVQQKQAQ</sequence>
<dbReference type="Pfam" id="PF25917">
    <property type="entry name" value="BSH_RND"/>
    <property type="match status" value="1"/>
</dbReference>
<proteinExistence type="predicted"/>
<dbReference type="Gene3D" id="2.40.30.170">
    <property type="match status" value="1"/>
</dbReference>
<keyword evidence="3" id="KW-0175">Coiled coil</keyword>
<dbReference type="Pfam" id="PF25967">
    <property type="entry name" value="RND-MFP_C"/>
    <property type="match status" value="1"/>
</dbReference>
<organism evidence="9">
    <name type="scientific">Knufia peltigerae</name>
    <dbReference type="NCBI Taxonomy" id="1002370"/>
    <lineage>
        <taxon>Eukaryota</taxon>
        <taxon>Fungi</taxon>
        <taxon>Dikarya</taxon>
        <taxon>Ascomycota</taxon>
        <taxon>Pezizomycotina</taxon>
        <taxon>Eurotiomycetes</taxon>
        <taxon>Chaetothyriomycetidae</taxon>
        <taxon>Chaetothyriales</taxon>
        <taxon>Trichomeriaceae</taxon>
        <taxon>Knufia</taxon>
    </lineage>
</organism>
<feature type="coiled-coil region" evidence="3">
    <location>
        <begin position="176"/>
        <end position="241"/>
    </location>
</feature>
<dbReference type="Gene3D" id="1.10.287.470">
    <property type="entry name" value="Helix hairpin bin"/>
    <property type="match status" value="1"/>
</dbReference>
<evidence type="ECO:0000256" key="2">
    <source>
        <dbReference type="ARBA" id="ARBA00022448"/>
    </source>
</evidence>
<dbReference type="PANTHER" id="PTHR30469">
    <property type="entry name" value="MULTIDRUG RESISTANCE PROTEIN MDTA"/>
    <property type="match status" value="1"/>
</dbReference>
<dbReference type="NCBIfam" id="TIGR01730">
    <property type="entry name" value="RND_mfp"/>
    <property type="match status" value="1"/>
</dbReference>
<comment type="subcellular location">
    <subcellularLocation>
        <location evidence="1">Cell envelope</location>
    </subcellularLocation>
</comment>
<keyword evidence="5" id="KW-0472">Membrane</keyword>
<keyword evidence="5" id="KW-0812">Transmembrane</keyword>
<dbReference type="EMBL" id="JAPDRN010000166">
    <property type="protein sequence ID" value="KAJ9616249.1"/>
    <property type="molecule type" value="Genomic_DNA"/>
</dbReference>
<feature type="domain" description="CusB-like beta-barrel" evidence="7">
    <location>
        <begin position="298"/>
        <end position="371"/>
    </location>
</feature>
<dbReference type="Gene3D" id="2.40.420.20">
    <property type="match status" value="1"/>
</dbReference>
<keyword evidence="2" id="KW-0813">Transport</keyword>
<dbReference type="AlphaFoldDB" id="A0AA38XMN0"/>
<evidence type="ECO:0000256" key="3">
    <source>
        <dbReference type="SAM" id="Coils"/>
    </source>
</evidence>
<evidence type="ECO:0000259" key="7">
    <source>
        <dbReference type="Pfam" id="PF25954"/>
    </source>
</evidence>
<dbReference type="InterPro" id="IPR058625">
    <property type="entry name" value="MdtA-like_BSH"/>
</dbReference>
<gene>
    <name evidence="9" type="ORF">H2204_013923</name>
</gene>
<dbReference type="FunFam" id="2.40.30.170:FF:000015">
    <property type="entry name" value="Efflux transporter periplasmic adaptor subunit"/>
    <property type="match status" value="1"/>
</dbReference>
<dbReference type="InterPro" id="IPR006143">
    <property type="entry name" value="RND_pump_MFP"/>
</dbReference>
<evidence type="ECO:0000259" key="8">
    <source>
        <dbReference type="Pfam" id="PF25967"/>
    </source>
</evidence>
<dbReference type="SUPFAM" id="SSF111369">
    <property type="entry name" value="HlyD-like secretion proteins"/>
    <property type="match status" value="1"/>
</dbReference>
<feature type="domain" description="Multidrug resistance protein MdtA-like barrel-sandwich hybrid" evidence="6">
    <location>
        <begin position="128"/>
        <end position="274"/>
    </location>
</feature>
<protein>
    <recommendedName>
        <fullName evidence="10">Efflux RND transporter periplasmic adaptor subunit</fullName>
    </recommendedName>
</protein>
<feature type="domain" description="Multidrug resistance protein MdtA-like C-terminal permuted SH3" evidence="8">
    <location>
        <begin position="386"/>
        <end position="439"/>
    </location>
</feature>
<feature type="region of interest" description="Disordered" evidence="4">
    <location>
        <begin position="437"/>
        <end position="456"/>
    </location>
</feature>
<dbReference type="Pfam" id="PF25954">
    <property type="entry name" value="Beta-barrel_RND_2"/>
    <property type="match status" value="1"/>
</dbReference>
<comment type="caution">
    <text evidence="9">The sequence shown here is derived from an EMBL/GenBank/DDBJ whole genome shotgun (WGS) entry which is preliminary data.</text>
</comment>
<evidence type="ECO:0000256" key="4">
    <source>
        <dbReference type="SAM" id="MobiDB-lite"/>
    </source>
</evidence>
<dbReference type="InterPro" id="IPR058792">
    <property type="entry name" value="Beta-barrel_RND_2"/>
</dbReference>
<evidence type="ECO:0000313" key="9">
    <source>
        <dbReference type="EMBL" id="KAJ9616249.1"/>
    </source>
</evidence>
<evidence type="ECO:0008006" key="10">
    <source>
        <dbReference type="Google" id="ProtNLM"/>
    </source>
</evidence>
<reference evidence="9" key="1">
    <citation type="submission" date="2022-10" db="EMBL/GenBank/DDBJ databases">
        <title>Culturing micro-colonial fungi from biological soil crusts in the Mojave desert and describing Neophaeococcomyces mojavensis, and introducing the new genera and species Taxawa tesnikishii.</title>
        <authorList>
            <person name="Kurbessoian T."/>
            <person name="Stajich J.E."/>
        </authorList>
    </citation>
    <scope>NUCLEOTIDE SEQUENCE</scope>
    <source>
        <strain evidence="9">TK_35</strain>
    </source>
</reference>
<name>A0AA38XMN0_9EURO</name>
<accession>A0AA38XMN0</accession>
<dbReference type="Gene3D" id="2.40.50.100">
    <property type="match status" value="1"/>
</dbReference>
<keyword evidence="5" id="KW-1133">Transmembrane helix</keyword>
<dbReference type="PANTHER" id="PTHR30469:SF38">
    <property type="entry name" value="HLYD FAMILY SECRETION PROTEIN"/>
    <property type="match status" value="1"/>
</dbReference>
<dbReference type="GO" id="GO:0015562">
    <property type="term" value="F:efflux transmembrane transporter activity"/>
    <property type="evidence" value="ECO:0007669"/>
    <property type="project" value="TreeGrafter"/>
</dbReference>
<feature type="transmembrane region" description="Helical" evidence="5">
    <location>
        <begin position="72"/>
        <end position="92"/>
    </location>
</feature>
<evidence type="ECO:0000259" key="6">
    <source>
        <dbReference type="Pfam" id="PF25917"/>
    </source>
</evidence>
<dbReference type="GO" id="GO:1990281">
    <property type="term" value="C:efflux pump complex"/>
    <property type="evidence" value="ECO:0007669"/>
    <property type="project" value="TreeGrafter"/>
</dbReference>